<feature type="region of interest" description="Disordered" evidence="8">
    <location>
        <begin position="890"/>
        <end position="976"/>
    </location>
</feature>
<keyword evidence="4 7" id="KW-0862">Zinc</keyword>
<feature type="non-terminal residue" evidence="10">
    <location>
        <position position="1"/>
    </location>
</feature>
<feature type="compositionally biased region" description="Basic and acidic residues" evidence="8">
    <location>
        <begin position="1583"/>
        <end position="1602"/>
    </location>
</feature>
<feature type="compositionally biased region" description="Polar residues" evidence="8">
    <location>
        <begin position="1640"/>
        <end position="1649"/>
    </location>
</feature>
<feature type="region of interest" description="Disordered" evidence="8">
    <location>
        <begin position="1581"/>
        <end position="1665"/>
    </location>
</feature>
<feature type="compositionally biased region" description="Basic and acidic residues" evidence="8">
    <location>
        <begin position="890"/>
        <end position="908"/>
    </location>
</feature>
<evidence type="ECO:0000256" key="8">
    <source>
        <dbReference type="SAM" id="MobiDB-lite"/>
    </source>
</evidence>
<dbReference type="SUPFAM" id="SSF51905">
    <property type="entry name" value="FAD/NAD(P)-binding domain"/>
    <property type="match status" value="1"/>
</dbReference>
<evidence type="ECO:0000256" key="7">
    <source>
        <dbReference type="PROSITE-ProRule" id="PRU00125"/>
    </source>
</evidence>
<keyword evidence="6" id="KW-0009">Actin-binding</keyword>
<keyword evidence="3 7" id="KW-0479">Metal-binding</keyword>
<protein>
    <recommendedName>
        <fullName evidence="9">LIM zinc-binding domain-containing protein</fullName>
    </recommendedName>
</protein>
<evidence type="ECO:0000313" key="10">
    <source>
        <dbReference type="EMBL" id="CAH2035623.1"/>
    </source>
</evidence>
<feature type="region of interest" description="Disordered" evidence="8">
    <location>
        <begin position="1493"/>
        <end position="1513"/>
    </location>
</feature>
<evidence type="ECO:0000256" key="6">
    <source>
        <dbReference type="ARBA" id="ARBA00023203"/>
    </source>
</evidence>
<dbReference type="Pfam" id="PF00412">
    <property type="entry name" value="LIM"/>
    <property type="match status" value="1"/>
</dbReference>
<dbReference type="Pfam" id="PF25413">
    <property type="entry name" value="Rossman_Mical"/>
    <property type="match status" value="1"/>
</dbReference>
<keyword evidence="5 7" id="KW-0440">LIM domain</keyword>
<dbReference type="InterPro" id="IPR057494">
    <property type="entry name" value="Rossman_Mical"/>
</dbReference>
<evidence type="ECO:0000259" key="9">
    <source>
        <dbReference type="PROSITE" id="PS50023"/>
    </source>
</evidence>
<sequence length="1722" mass="191955">MNKEGRAEPTPPECALAAEMFDHFCSAGTMKQILALHREICNTLNLKPNRLPDFYPKLKAKLVNSWKAQALFKKFDLRANHKVYGKGRSCAQTKVLIIGAGPCGLRAAIECQLLGAKVVVIEKRDRMSRNNVLHLWPFVIQDLRALGAKKFFGKFCAGSIDHISIRQLQCILMKVALLLGVEFHEGVSFEELLEPTVTENSERLGWRARVEPADHPVSQYEFDALVGADGKRNTLHGFKRKEFRGKLAMAITANFINRHTEQEASVPEISGVAFIFNQKFFKELYEVTGIDLENIVYYKDDTHYFVMTAKKHSLLDKGVLLNDYAEVSRLLSVENVDRGALMRYAQEAARFSTDGRLPLRDFALNHYGEPDVALFDFTSMYAAENASMVYERQGRRLLCQLVGDSLLEPFWPTGSGCARGFLSALDAAWAVRAWGQTPPPHSLEVIAERESIYRLLAQTTPENLHRDFGAYTLDPGTRYPNLNRTAVTPHRVTSFYDSDDPLPLDATSSARKRRRESDIPEEALVAWVGHSEPGIRAAVSAVALSDLVRRYRPDLMPPSAPHRAVYHVLQHEFGIVPFSASGHSRDVADGKLRSYLARVYNAFKGEVPHIHHQTDVFDQIKISQQKEKHARNTTEQSVSVYSNAADTDKSTLSYRKKRRSLRTPQVSSDPAEFIRKKIGKLDLNDITQLARLIEGHDTIDKDDAHTDKQREIQEQILALLDPEDSPDPKLVRESLARLLEGNAKTRTRPRETKQPNMARFFREKKINPGQPKPPRKLKGLDADTIKAPDFSDVFQDDSADTDATVVPTDIAKAVSPTDAAVEPPVTYARRLSETVASARHSQSPFIPIAGRSNSIGSIESLRSTRRIAELFEDRESISADMALRRQRMADIIEGKRATPSPDRSKRPESIGNPEMALRTRRVAELMRGGKPRASPEPPQRRNSGDMAFRMQRASDLIQRRDAEARRPRGGGRRKAAREIMRQRFEKSLQMLAAEPRPDFAPSADLENDYGLQQYRANAPQFDERVRKLEKQLQHYEEGRIVGGGSRAVGGGARVARLAAELSSTNAPAPPKACKPKDLMRSVGKIERDDWNVKEIERKIMENRLGRPEPRAAEKVPKWDREQFLGRQRRLKEGEQSEEKWGEIDDTLHKLDQKLKDSGRPDHGTKKVANLATKFVKKEEPEIAKVIPKEESKRSWRGPASTGVQCAACGTRVFAAEGVTADGLHLHRACFRCAVCKAVLRPGNYTMERYGSRLVCLRHSGVSVPDAVAASSALEPSKPQAVTPTPERISLELSDGGAREIDEDEWTDRNCLASETSCAGGLSEEEGSSEEWTDVESDGEARRSPLRDPAPRTPHRSRSDLMLLYFSDDSFGYDDYSDDGAESSGNESCSRMRAAREARRREVPADARPPTDSSEVESEDESESSDEEVSSATEVSTDSEFAREECAPAPSPPAILVTEAPPPAPPPPQEYPLSRTRSAGGLATKRALELKRRYLLGEPSPPAVRKSDSTSQLDTKLEAFRSNITEFQKMLHPATAPAKTAQQKPVVTFQLAEDSQRDKVQPMPDIIKNLCADAPVDLLTKVDSPLRKSDWREPIEEEKKEADLESDSLSDDDSSHTDTAPNQSVPRVEVHDEGGELIQLDSLTLVNSGTEDYDEKVSGTATSTGPTIIAAAESESSESCRDATTLALTETELSDWAAESAVLDECGLDEKEEKKRNKNPRPH</sequence>
<feature type="region of interest" description="Disordered" evidence="8">
    <location>
        <begin position="1374"/>
        <end position="1481"/>
    </location>
</feature>
<evidence type="ECO:0000256" key="1">
    <source>
        <dbReference type="ARBA" id="ARBA00004496"/>
    </source>
</evidence>
<evidence type="ECO:0000256" key="2">
    <source>
        <dbReference type="ARBA" id="ARBA00022490"/>
    </source>
</evidence>
<feature type="compositionally biased region" description="Basic and acidic residues" evidence="8">
    <location>
        <begin position="1393"/>
        <end position="1404"/>
    </location>
</feature>
<dbReference type="Proteomes" id="UP000837857">
    <property type="component" value="Chromosome 1"/>
</dbReference>
<dbReference type="InterPro" id="IPR002938">
    <property type="entry name" value="FAD-bd"/>
</dbReference>
<dbReference type="CDD" id="cd09358">
    <property type="entry name" value="LIM_Mical_like"/>
    <property type="match status" value="1"/>
</dbReference>
<dbReference type="InterPro" id="IPR050540">
    <property type="entry name" value="F-actin_Monoox_Mical"/>
</dbReference>
<feature type="region of interest" description="Disordered" evidence="8">
    <location>
        <begin position="1316"/>
        <end position="1355"/>
    </location>
</feature>
<name>A0ABN8HL52_9NEOP</name>
<evidence type="ECO:0000256" key="5">
    <source>
        <dbReference type="ARBA" id="ARBA00023038"/>
    </source>
</evidence>
<gene>
    <name evidence="10" type="ORF">IPOD504_LOCUS633</name>
</gene>
<dbReference type="PROSITE" id="PS50023">
    <property type="entry name" value="LIM_DOMAIN_2"/>
    <property type="match status" value="1"/>
</dbReference>
<dbReference type="PRINTS" id="PR00420">
    <property type="entry name" value="RNGMNOXGNASE"/>
</dbReference>
<dbReference type="Gene3D" id="2.10.110.10">
    <property type="entry name" value="Cysteine Rich Protein"/>
    <property type="match status" value="1"/>
</dbReference>
<dbReference type="InterPro" id="IPR036188">
    <property type="entry name" value="FAD/NAD-bd_sf"/>
</dbReference>
<feature type="compositionally biased region" description="Pro residues" evidence="8">
    <location>
        <begin position="1459"/>
        <end position="1469"/>
    </location>
</feature>
<feature type="compositionally biased region" description="Basic and acidic residues" evidence="8">
    <location>
        <begin position="957"/>
        <end position="966"/>
    </location>
</feature>
<evidence type="ECO:0000256" key="4">
    <source>
        <dbReference type="ARBA" id="ARBA00022833"/>
    </source>
</evidence>
<dbReference type="Gene3D" id="3.50.50.60">
    <property type="entry name" value="FAD/NAD(P)-binding domain"/>
    <property type="match status" value="1"/>
</dbReference>
<feature type="region of interest" description="Disordered" evidence="8">
    <location>
        <begin position="738"/>
        <end position="778"/>
    </location>
</feature>
<evidence type="ECO:0000256" key="3">
    <source>
        <dbReference type="ARBA" id="ARBA00022723"/>
    </source>
</evidence>
<evidence type="ECO:0000313" key="11">
    <source>
        <dbReference type="Proteomes" id="UP000837857"/>
    </source>
</evidence>
<feature type="compositionally biased region" description="Acidic residues" evidence="8">
    <location>
        <begin position="1413"/>
        <end position="1428"/>
    </location>
</feature>
<feature type="domain" description="LIM zinc-binding" evidence="9">
    <location>
        <begin position="1203"/>
        <end position="1265"/>
    </location>
</feature>
<reference evidence="10" key="1">
    <citation type="submission" date="2022-03" db="EMBL/GenBank/DDBJ databases">
        <authorList>
            <person name="Martin H S."/>
        </authorList>
    </citation>
    <scope>NUCLEOTIDE SEQUENCE</scope>
</reference>
<feature type="compositionally biased region" description="Basic and acidic residues" evidence="8">
    <location>
        <begin position="1338"/>
        <end position="1349"/>
    </location>
</feature>
<keyword evidence="11" id="KW-1185">Reference proteome</keyword>
<dbReference type="SMART" id="SM00132">
    <property type="entry name" value="LIM"/>
    <property type="match status" value="1"/>
</dbReference>
<organism evidence="10 11">
    <name type="scientific">Iphiclides podalirius</name>
    <name type="common">scarce swallowtail</name>
    <dbReference type="NCBI Taxonomy" id="110791"/>
    <lineage>
        <taxon>Eukaryota</taxon>
        <taxon>Metazoa</taxon>
        <taxon>Ecdysozoa</taxon>
        <taxon>Arthropoda</taxon>
        <taxon>Hexapoda</taxon>
        <taxon>Insecta</taxon>
        <taxon>Pterygota</taxon>
        <taxon>Neoptera</taxon>
        <taxon>Endopterygota</taxon>
        <taxon>Lepidoptera</taxon>
        <taxon>Glossata</taxon>
        <taxon>Ditrysia</taxon>
        <taxon>Papilionoidea</taxon>
        <taxon>Papilionidae</taxon>
        <taxon>Papilioninae</taxon>
        <taxon>Iphiclides</taxon>
    </lineage>
</organism>
<keyword evidence="2" id="KW-0963">Cytoplasm</keyword>
<accession>A0ABN8HL52</accession>
<feature type="compositionally biased region" description="Acidic residues" evidence="8">
    <location>
        <begin position="1322"/>
        <end position="1337"/>
    </location>
</feature>
<dbReference type="Pfam" id="PF01494">
    <property type="entry name" value="FAD_binding_3"/>
    <property type="match status" value="1"/>
</dbReference>
<dbReference type="PANTHER" id="PTHR23167:SF54">
    <property type="entry name" value="[F-ACTIN]-MONOOXYGENASE MICAL"/>
    <property type="match status" value="1"/>
</dbReference>
<dbReference type="EMBL" id="OW152813">
    <property type="protein sequence ID" value="CAH2035623.1"/>
    <property type="molecule type" value="Genomic_DNA"/>
</dbReference>
<proteinExistence type="predicted"/>
<feature type="compositionally biased region" description="Low complexity" evidence="8">
    <location>
        <begin position="1429"/>
        <end position="1438"/>
    </location>
</feature>
<comment type="subcellular location">
    <subcellularLocation>
        <location evidence="1">Cytoplasm</location>
    </subcellularLocation>
</comment>
<dbReference type="InterPro" id="IPR001781">
    <property type="entry name" value="Znf_LIM"/>
</dbReference>
<dbReference type="PANTHER" id="PTHR23167">
    <property type="entry name" value="CALPONIN HOMOLOGY DOMAIN-CONTAINING PROTEIN DDB_G0272472-RELATED"/>
    <property type="match status" value="1"/>
</dbReference>